<keyword evidence="1" id="KW-0812">Transmembrane</keyword>
<keyword evidence="1" id="KW-0472">Membrane</keyword>
<proteinExistence type="predicted"/>
<reference evidence="2" key="1">
    <citation type="submission" date="2022-10" db="EMBL/GenBank/DDBJ databases">
        <title>Tapping the CABI collections for fungal endophytes: first genome assemblies for Collariella, Neodidymelliopsis, Ascochyta clinopodiicola, Didymella pomorum, Didymosphaeria variabile, Neocosmospora piperis and Neocucurbitaria cava.</title>
        <authorList>
            <person name="Hill R."/>
        </authorList>
    </citation>
    <scope>NUCLEOTIDE SEQUENCE</scope>
    <source>
        <strain evidence="2">IMI 360193</strain>
    </source>
</reference>
<dbReference type="EMBL" id="JAPEUV010000056">
    <property type="protein sequence ID" value="KAJ4335827.1"/>
    <property type="molecule type" value="Genomic_DNA"/>
</dbReference>
<protein>
    <submittedName>
        <fullName evidence="2">Uncharacterized protein</fullName>
    </submittedName>
</protein>
<dbReference type="AlphaFoldDB" id="A0A9W8WZ51"/>
<organism evidence="2 3">
    <name type="scientific">Didymella glomerata</name>
    <dbReference type="NCBI Taxonomy" id="749621"/>
    <lineage>
        <taxon>Eukaryota</taxon>
        <taxon>Fungi</taxon>
        <taxon>Dikarya</taxon>
        <taxon>Ascomycota</taxon>
        <taxon>Pezizomycotina</taxon>
        <taxon>Dothideomycetes</taxon>
        <taxon>Pleosporomycetidae</taxon>
        <taxon>Pleosporales</taxon>
        <taxon>Pleosporineae</taxon>
        <taxon>Didymellaceae</taxon>
        <taxon>Didymella</taxon>
    </lineage>
</organism>
<keyword evidence="1" id="KW-1133">Transmembrane helix</keyword>
<evidence type="ECO:0000256" key="1">
    <source>
        <dbReference type="SAM" id="Phobius"/>
    </source>
</evidence>
<sequence length="125" mass="14237">MDIATPTLSYQRAAIKVMFFSSVLTLMFESLMAITTLTLKMKGHIELAKGWIHLSGCSMFTAFLFSIGIALALIALGREYVRQRQEAVLLEKPWGEVNMEEFSGDREEVHLIWWEKIHPTHGIPI</sequence>
<accession>A0A9W8WZ51</accession>
<keyword evidence="3" id="KW-1185">Reference proteome</keyword>
<feature type="transmembrane region" description="Helical" evidence="1">
    <location>
        <begin position="17"/>
        <end position="39"/>
    </location>
</feature>
<gene>
    <name evidence="2" type="ORF">N0V87_005809</name>
</gene>
<dbReference type="Proteomes" id="UP001140562">
    <property type="component" value="Unassembled WGS sequence"/>
</dbReference>
<name>A0A9W8WZ51_9PLEO</name>
<evidence type="ECO:0000313" key="2">
    <source>
        <dbReference type="EMBL" id="KAJ4335827.1"/>
    </source>
</evidence>
<feature type="transmembrane region" description="Helical" evidence="1">
    <location>
        <begin position="51"/>
        <end position="76"/>
    </location>
</feature>
<comment type="caution">
    <text evidence="2">The sequence shown here is derived from an EMBL/GenBank/DDBJ whole genome shotgun (WGS) entry which is preliminary data.</text>
</comment>
<dbReference type="OrthoDB" id="10493364at2759"/>
<evidence type="ECO:0000313" key="3">
    <source>
        <dbReference type="Proteomes" id="UP001140562"/>
    </source>
</evidence>